<name>A0A7R9BBX2_9CRUS</name>
<protein>
    <recommendedName>
        <fullName evidence="3">Calcium channel flower</fullName>
    </recommendedName>
</protein>
<comment type="similarity">
    <text evidence="2">Belongs to the calcium channel flower family.</text>
</comment>
<comment type="subcellular location">
    <subcellularLocation>
        <location evidence="1">Cytoplasmic vesicle</location>
        <location evidence="1">Secretory vesicle</location>
        <location evidence="1">Synaptic vesicle membrane</location>
        <topology evidence="1">Multi-pass membrane protein</topology>
    </subcellularLocation>
    <subcellularLocation>
        <location evidence="12">Presynaptic cell membrane</location>
    </subcellularLocation>
</comment>
<sequence length="164" mass="17605">MFANQQQDPAAPKDDTPWYLKWGGKGVATVASIVAMITGVMAVITISPTCIVFAIYQILAGFFMALIEAPYLCFFVDFVQKVSSVMDGRPSWNKAVLYIAMSLPPVIFCGSLSNILGCGMIFFAGVVYGFLALGKKGSREDMMAAAAANQQKSPGIEDQDAWGP</sequence>
<comment type="subunit">
    <text evidence="13">Homomultimer. Associates with the dally/ magu complex.</text>
</comment>
<feature type="transmembrane region" description="Helical" evidence="14">
    <location>
        <begin position="27"/>
        <end position="47"/>
    </location>
</feature>
<dbReference type="SMART" id="SM01077">
    <property type="entry name" value="Cg6151-P"/>
    <property type="match status" value="1"/>
</dbReference>
<organism evidence="15">
    <name type="scientific">Notodromas monacha</name>
    <dbReference type="NCBI Taxonomy" id="399045"/>
    <lineage>
        <taxon>Eukaryota</taxon>
        <taxon>Metazoa</taxon>
        <taxon>Ecdysozoa</taxon>
        <taxon>Arthropoda</taxon>
        <taxon>Crustacea</taxon>
        <taxon>Oligostraca</taxon>
        <taxon>Ostracoda</taxon>
        <taxon>Podocopa</taxon>
        <taxon>Podocopida</taxon>
        <taxon>Cypridocopina</taxon>
        <taxon>Cypridoidea</taxon>
        <taxon>Cyprididae</taxon>
        <taxon>Notodromas</taxon>
    </lineage>
</organism>
<evidence type="ECO:0000256" key="11">
    <source>
        <dbReference type="ARBA" id="ARBA00023329"/>
    </source>
</evidence>
<keyword evidence="4" id="KW-0813">Transport</keyword>
<evidence type="ECO:0000256" key="7">
    <source>
        <dbReference type="ARBA" id="ARBA00022989"/>
    </source>
</evidence>
<keyword evidence="7 14" id="KW-1133">Transmembrane helix</keyword>
<keyword evidence="8 14" id="KW-0472">Membrane</keyword>
<evidence type="ECO:0000256" key="2">
    <source>
        <dbReference type="ARBA" id="ARBA00010023"/>
    </source>
</evidence>
<gene>
    <name evidence="15" type="ORF">NMOB1V02_LOCUS210</name>
</gene>
<dbReference type="Proteomes" id="UP000678499">
    <property type="component" value="Unassembled WGS sequence"/>
</dbReference>
<dbReference type="PANTHER" id="PTHR13314:SF2">
    <property type="entry name" value="CALCIUM CHANNEL FLOWER HOMOLOG"/>
    <property type="match status" value="1"/>
</dbReference>
<dbReference type="OrthoDB" id="9934994at2759"/>
<dbReference type="PANTHER" id="PTHR13314">
    <property type="entry name" value="CALCIUM CHANNEL FLOWER HOMOLOG"/>
    <property type="match status" value="1"/>
</dbReference>
<evidence type="ECO:0000256" key="3">
    <source>
        <dbReference type="ARBA" id="ARBA00016120"/>
    </source>
</evidence>
<feature type="transmembrane region" description="Helical" evidence="14">
    <location>
        <begin position="53"/>
        <end position="79"/>
    </location>
</feature>
<dbReference type="GO" id="GO:0042734">
    <property type="term" value="C:presynaptic membrane"/>
    <property type="evidence" value="ECO:0007669"/>
    <property type="project" value="UniProtKB-SubCell"/>
</dbReference>
<dbReference type="AlphaFoldDB" id="A0A7R9BBX2"/>
<evidence type="ECO:0000256" key="12">
    <source>
        <dbReference type="ARBA" id="ARBA00034111"/>
    </source>
</evidence>
<dbReference type="GO" id="GO:0030672">
    <property type="term" value="C:synaptic vesicle membrane"/>
    <property type="evidence" value="ECO:0007669"/>
    <property type="project" value="UniProtKB-SubCell"/>
</dbReference>
<evidence type="ECO:0000256" key="5">
    <source>
        <dbReference type="ARBA" id="ARBA00022673"/>
    </source>
</evidence>
<keyword evidence="11" id="KW-0968">Cytoplasmic vesicle</keyword>
<dbReference type="InterPro" id="IPR019365">
    <property type="entry name" value="TVP18/Ca-channel_flower"/>
</dbReference>
<evidence type="ECO:0000313" key="15">
    <source>
        <dbReference type="EMBL" id="CAD7272268.1"/>
    </source>
</evidence>
<reference evidence="15" key="1">
    <citation type="submission" date="2020-11" db="EMBL/GenBank/DDBJ databases">
        <authorList>
            <person name="Tran Van P."/>
        </authorList>
    </citation>
    <scope>NUCLEOTIDE SEQUENCE</scope>
</reference>
<keyword evidence="4" id="KW-0106">Calcium</keyword>
<keyword evidence="10" id="KW-0407">Ion channel</keyword>
<evidence type="ECO:0000256" key="14">
    <source>
        <dbReference type="SAM" id="Phobius"/>
    </source>
</evidence>
<proteinExistence type="inferred from homology"/>
<evidence type="ECO:0000256" key="4">
    <source>
        <dbReference type="ARBA" id="ARBA00022568"/>
    </source>
</evidence>
<keyword evidence="4" id="KW-0109">Calcium transport</keyword>
<evidence type="ECO:0000313" key="16">
    <source>
        <dbReference type="Proteomes" id="UP000678499"/>
    </source>
</evidence>
<keyword evidence="5" id="KW-0107">Calcium channel</keyword>
<dbReference type="Pfam" id="PF10233">
    <property type="entry name" value="Cg6151-P"/>
    <property type="match status" value="1"/>
</dbReference>
<evidence type="ECO:0000256" key="8">
    <source>
        <dbReference type="ARBA" id="ARBA00023136"/>
    </source>
</evidence>
<feature type="transmembrane region" description="Helical" evidence="14">
    <location>
        <begin position="114"/>
        <end position="133"/>
    </location>
</feature>
<evidence type="ECO:0000256" key="13">
    <source>
        <dbReference type="ARBA" id="ARBA00046506"/>
    </source>
</evidence>
<dbReference type="EMBL" id="CAJPEX010000015">
    <property type="protein sequence ID" value="CAG0912420.1"/>
    <property type="molecule type" value="Genomic_DNA"/>
</dbReference>
<evidence type="ECO:0000256" key="1">
    <source>
        <dbReference type="ARBA" id="ARBA00004644"/>
    </source>
</evidence>
<evidence type="ECO:0000256" key="6">
    <source>
        <dbReference type="ARBA" id="ARBA00022692"/>
    </source>
</evidence>
<dbReference type="EMBL" id="OA882052">
    <property type="protein sequence ID" value="CAD7272268.1"/>
    <property type="molecule type" value="Genomic_DNA"/>
</dbReference>
<dbReference type="GO" id="GO:0005262">
    <property type="term" value="F:calcium channel activity"/>
    <property type="evidence" value="ECO:0007669"/>
    <property type="project" value="UniProtKB-KW"/>
</dbReference>
<keyword evidence="9" id="KW-0966">Cell projection</keyword>
<evidence type="ECO:0000256" key="10">
    <source>
        <dbReference type="ARBA" id="ARBA00023303"/>
    </source>
</evidence>
<keyword evidence="6 14" id="KW-0812">Transmembrane</keyword>
<accession>A0A7R9BBX2</accession>
<evidence type="ECO:0000256" key="9">
    <source>
        <dbReference type="ARBA" id="ARBA00023273"/>
    </source>
</evidence>
<keyword evidence="4" id="KW-0406">Ion transport</keyword>
<dbReference type="GO" id="GO:0016192">
    <property type="term" value="P:vesicle-mediated transport"/>
    <property type="evidence" value="ECO:0007669"/>
    <property type="project" value="TreeGrafter"/>
</dbReference>
<keyword evidence="16" id="KW-1185">Reference proteome</keyword>